<comment type="caution">
    <text evidence="13">The sequence shown here is derived from an EMBL/GenBank/DDBJ whole genome shotgun (WGS) entry which is preliminary data.</text>
</comment>
<keyword evidence="4 10" id="KW-0863">Zinc-finger</keyword>
<evidence type="ECO:0000256" key="4">
    <source>
        <dbReference type="ARBA" id="ARBA00022771"/>
    </source>
</evidence>
<feature type="domain" description="C2H2-type" evidence="12">
    <location>
        <begin position="953"/>
        <end position="982"/>
    </location>
</feature>
<keyword evidence="6" id="KW-0805">Transcription regulation</keyword>
<dbReference type="InterPro" id="IPR051969">
    <property type="entry name" value="Zinc-finger_DNA-bd_regulators"/>
</dbReference>
<feature type="domain" description="C2H2-type" evidence="12">
    <location>
        <begin position="218"/>
        <end position="247"/>
    </location>
</feature>
<dbReference type="InterPro" id="IPR013762">
    <property type="entry name" value="Integrase-like_cat_sf"/>
</dbReference>
<evidence type="ECO:0000256" key="3">
    <source>
        <dbReference type="ARBA" id="ARBA00022737"/>
    </source>
</evidence>
<evidence type="ECO:0000256" key="1">
    <source>
        <dbReference type="ARBA" id="ARBA00004123"/>
    </source>
</evidence>
<evidence type="ECO:0000313" key="13">
    <source>
        <dbReference type="EMBL" id="KAL3398451.1"/>
    </source>
</evidence>
<dbReference type="PANTHER" id="PTHR45944:SF2">
    <property type="entry name" value="SCHNURRI, ISOFORM F"/>
    <property type="match status" value="1"/>
</dbReference>
<dbReference type="Proteomes" id="UP001627154">
    <property type="component" value="Unassembled WGS sequence"/>
</dbReference>
<dbReference type="PROSITE" id="PS50157">
    <property type="entry name" value="ZINC_FINGER_C2H2_2"/>
    <property type="match status" value="3"/>
</dbReference>
<evidence type="ECO:0000313" key="14">
    <source>
        <dbReference type="Proteomes" id="UP001627154"/>
    </source>
</evidence>
<protein>
    <recommendedName>
        <fullName evidence="12">C2H2-type domain-containing protein</fullName>
    </recommendedName>
</protein>
<keyword evidence="2" id="KW-0479">Metal-binding</keyword>
<evidence type="ECO:0000256" key="10">
    <source>
        <dbReference type="PROSITE-ProRule" id="PRU00042"/>
    </source>
</evidence>
<dbReference type="PROSITE" id="PS00028">
    <property type="entry name" value="ZINC_FINGER_C2H2_1"/>
    <property type="match status" value="3"/>
</dbReference>
<keyword evidence="7" id="KW-0804">Transcription</keyword>
<dbReference type="PANTHER" id="PTHR45944">
    <property type="entry name" value="SCHNURRI, ISOFORM F"/>
    <property type="match status" value="1"/>
</dbReference>
<dbReference type="Gene3D" id="3.30.160.60">
    <property type="entry name" value="Classic Zinc Finger"/>
    <property type="match status" value="2"/>
</dbReference>
<comment type="subcellular location">
    <subcellularLocation>
        <location evidence="1">Nucleus</location>
    </subcellularLocation>
</comment>
<feature type="compositionally biased region" description="Polar residues" evidence="11">
    <location>
        <begin position="783"/>
        <end position="792"/>
    </location>
</feature>
<dbReference type="SUPFAM" id="SSF56349">
    <property type="entry name" value="DNA breaking-rejoining enzymes"/>
    <property type="match status" value="1"/>
</dbReference>
<dbReference type="InterPro" id="IPR036236">
    <property type="entry name" value="Znf_C2H2_sf"/>
</dbReference>
<evidence type="ECO:0000259" key="12">
    <source>
        <dbReference type="PROSITE" id="PS50157"/>
    </source>
</evidence>
<dbReference type="InterPro" id="IPR013087">
    <property type="entry name" value="Znf_C2H2_type"/>
</dbReference>
<keyword evidence="5" id="KW-0862">Zinc</keyword>
<keyword evidence="3" id="KW-0677">Repeat</keyword>
<evidence type="ECO:0000256" key="8">
    <source>
        <dbReference type="ARBA" id="ARBA00023172"/>
    </source>
</evidence>
<dbReference type="InterPro" id="IPR011010">
    <property type="entry name" value="DNA_brk_join_enz"/>
</dbReference>
<name>A0ABD2WZI6_9HYME</name>
<reference evidence="13 14" key="1">
    <citation type="journal article" date="2024" name="bioRxiv">
        <title>A reference genome for Trichogramma kaykai: A tiny desert-dwelling parasitoid wasp with competing sex-ratio distorters.</title>
        <authorList>
            <person name="Culotta J."/>
            <person name="Lindsey A.R."/>
        </authorList>
    </citation>
    <scope>NUCLEOTIDE SEQUENCE [LARGE SCALE GENOMIC DNA]</scope>
    <source>
        <strain evidence="13 14">KSX58</strain>
    </source>
</reference>
<dbReference type="EMBL" id="JBJJXI010000059">
    <property type="protein sequence ID" value="KAL3398451.1"/>
    <property type="molecule type" value="Genomic_DNA"/>
</dbReference>
<evidence type="ECO:0000256" key="5">
    <source>
        <dbReference type="ARBA" id="ARBA00022833"/>
    </source>
</evidence>
<evidence type="ECO:0000256" key="7">
    <source>
        <dbReference type="ARBA" id="ARBA00023163"/>
    </source>
</evidence>
<feature type="compositionally biased region" description="Polar residues" evidence="11">
    <location>
        <begin position="799"/>
        <end position="812"/>
    </location>
</feature>
<keyword evidence="8" id="KW-0233">DNA recombination</keyword>
<evidence type="ECO:0000256" key="2">
    <source>
        <dbReference type="ARBA" id="ARBA00022723"/>
    </source>
</evidence>
<keyword evidence="9" id="KW-0539">Nucleus</keyword>
<feature type="domain" description="C2H2-type" evidence="12">
    <location>
        <begin position="925"/>
        <end position="952"/>
    </location>
</feature>
<dbReference type="SMART" id="SM00355">
    <property type="entry name" value="ZnF_C2H2"/>
    <property type="match status" value="3"/>
</dbReference>
<keyword evidence="14" id="KW-1185">Reference proteome</keyword>
<evidence type="ECO:0000256" key="11">
    <source>
        <dbReference type="SAM" id="MobiDB-lite"/>
    </source>
</evidence>
<dbReference type="GO" id="GO:0006310">
    <property type="term" value="P:DNA recombination"/>
    <property type="evidence" value="ECO:0007669"/>
    <property type="project" value="UniProtKB-KW"/>
</dbReference>
<dbReference type="SUPFAM" id="SSF57667">
    <property type="entry name" value="beta-beta-alpha zinc fingers"/>
    <property type="match status" value="2"/>
</dbReference>
<evidence type="ECO:0000256" key="9">
    <source>
        <dbReference type="ARBA" id="ARBA00023242"/>
    </source>
</evidence>
<dbReference type="InterPro" id="IPR002104">
    <property type="entry name" value="Integrase_catalytic"/>
</dbReference>
<dbReference type="Pfam" id="PF00589">
    <property type="entry name" value="Phage_integrase"/>
    <property type="match status" value="1"/>
</dbReference>
<proteinExistence type="predicted"/>
<organism evidence="13 14">
    <name type="scientific">Trichogramma kaykai</name>
    <dbReference type="NCBI Taxonomy" id="54128"/>
    <lineage>
        <taxon>Eukaryota</taxon>
        <taxon>Metazoa</taxon>
        <taxon>Ecdysozoa</taxon>
        <taxon>Arthropoda</taxon>
        <taxon>Hexapoda</taxon>
        <taxon>Insecta</taxon>
        <taxon>Pterygota</taxon>
        <taxon>Neoptera</taxon>
        <taxon>Endopterygota</taxon>
        <taxon>Hymenoptera</taxon>
        <taxon>Apocrita</taxon>
        <taxon>Proctotrupomorpha</taxon>
        <taxon>Chalcidoidea</taxon>
        <taxon>Trichogrammatidae</taxon>
        <taxon>Trichogramma</taxon>
    </lineage>
</organism>
<gene>
    <name evidence="13" type="ORF">TKK_007610</name>
</gene>
<accession>A0ABD2WZI6</accession>
<dbReference type="GO" id="GO:0005634">
    <property type="term" value="C:nucleus"/>
    <property type="evidence" value="ECO:0007669"/>
    <property type="project" value="UniProtKB-SubCell"/>
</dbReference>
<sequence length="1304" mass="150542">MKFFLCLSCHYQLRFHHHYYYHETPFLRRLSLAKILQIKQHNHPLQNDNKEFNAERKDCKLKNSHIIENSNFRNFVSSRCSKKYPSTYNHFPFGNSNDDQSNRFGSFLQNENHPLSKINDDERLMEKLDDSKKNIKYQHKKFKKMASSEENKTDGEISCEFLSYIRKENENENENISIDQFGSNNVIGAYYFRFNSKCSCYDCSHSSKSTHIFGKKKYTCLLCGLIFSSDINLKKHHKYRKHKPSTQKSFRPKVENEFSVASEDSNSNSSSSSNFFKDSCENNSDSCSKSLNSCKKIYKPKFHSSTETFSKNIKCSESVEQQILSNNRSCENDDTAISIDSERKDSYPDNTFSFANNSNYGYNREYVNANCSRKQKYLLHSFLPDQTKQVKVIDEVNNSIVISRTDLVNEASKFSIIISPQNANTYNFKNARENWAKENIVIRENNKQNKTFKNENEKNHVLGSLVTRDISHPNGPTINSTVMVPEISLVEKHIPDSKNCNKSIIPEIASRPSTLSLDKFIINSKVSEVSHVPHTSTLSSPETPRPNKSYGQMFHNGHAYTYLGLKCSTRMFYCTLNRTQPMYVQHQHGISMYCNWKICEEISTTSKYELSNYDSRNRSSNYTMAGDNYEGIITHSLHRPEKLNKKCKSLILKNNDEKNYYIKDDSDISVDDEKDFLYVRGREKFTDRLLIRYEKGECVRQVIGINKIGETSYEVAKHLGLDNPKKYTGHCLRRTAASLLSESGANLQSVRQMGGWRSDHVAQLYIEHSKYNRQKIFDGITHASKNPIPSTSRSREPIPSTSSSREPIPSTSRSREPIPSTSRERAKLISNPVSTESYDLSWDDFSENFDVNEPKRLDDEEKIENFATANGKKLPESKFFSAAPKKHFLSHPPIKFGNGKEEPPSKRLKINKENQSFQAICEGKLKCEKCGIRCKKPSMMKKHLKTHTNLRPFSCKQCCFSFKTKGNLTKHEKSKTHFEHRANFNDKFIRPDSFVFNKEFMSSEDSSSKDGDFTAESTCKKPYNDCMKIQEAAKSLLCLADTTMDHTREPTIRPLTYPYDSNIKNESISNDHPNSLNESFIEKNVNSPIDLRIKQKMEVNLNHKSEPAKVHSSESFNQKMIQAYVTECHLLNDKLKGHCKTISVISENFQPDNFNQHETQELTNYNTFYQHDNITDFVENHTLQQPLQEKPDLRNSVIIRSNESDEMLMKDDSSTVISDPIEADNREILYYNKNENVNVNEPSKSENLIHKLNNLTTNPSLLKSSSIQTKSHFLNSVFVILHTLSNAFSQCYFDNFHIKKDSNT</sequence>
<evidence type="ECO:0000256" key="6">
    <source>
        <dbReference type="ARBA" id="ARBA00023015"/>
    </source>
</evidence>
<dbReference type="Gene3D" id="1.10.443.10">
    <property type="entry name" value="Intergrase catalytic core"/>
    <property type="match status" value="1"/>
</dbReference>
<dbReference type="GO" id="GO:0008270">
    <property type="term" value="F:zinc ion binding"/>
    <property type="evidence" value="ECO:0007669"/>
    <property type="project" value="UniProtKB-KW"/>
</dbReference>
<feature type="region of interest" description="Disordered" evidence="11">
    <location>
        <begin position="782"/>
        <end position="828"/>
    </location>
</feature>